<gene>
    <name evidence="2" type="ORF">COCNU_02G015560</name>
</gene>
<accession>A0A8K0I187</accession>
<feature type="domain" description="Tify" evidence="1">
    <location>
        <begin position="94"/>
        <end position="128"/>
    </location>
</feature>
<dbReference type="EMBL" id="CM017873">
    <property type="protein sequence ID" value="KAG1331588.1"/>
    <property type="molecule type" value="Genomic_DNA"/>
</dbReference>
<name>A0A8K0I187_COCNU</name>
<dbReference type="AlphaFoldDB" id="A0A8K0I187"/>
<sequence length="153" mass="16287">MSRATMELDFLGLGKEDATRFPPMEPQSSVRGSIQTAISRINPQVLRSVLASGGGSVMLQPPAPAAESRRLFFSPPPSPLPLLSLASSKTTTETPSGTAPLTIFYNGTVAVFDVAQDKAERIIKLAEDVNRVNSREIGLLESLSGGVHPTKIK</sequence>
<proteinExistence type="predicted"/>
<evidence type="ECO:0000313" key="3">
    <source>
        <dbReference type="Proteomes" id="UP000797356"/>
    </source>
</evidence>
<evidence type="ECO:0000259" key="1">
    <source>
        <dbReference type="PROSITE" id="PS51320"/>
    </source>
</evidence>
<keyword evidence="3" id="KW-1185">Reference proteome</keyword>
<dbReference type="OrthoDB" id="1914366at2759"/>
<protein>
    <recommendedName>
        <fullName evidence="1">Tify domain-containing protein</fullName>
    </recommendedName>
</protein>
<reference evidence="2" key="2">
    <citation type="submission" date="2019-07" db="EMBL/GenBank/DDBJ databases">
        <authorList>
            <person name="Yang Y."/>
            <person name="Bocs S."/>
            <person name="Baudouin L."/>
        </authorList>
    </citation>
    <scope>NUCLEOTIDE SEQUENCE</scope>
    <source>
        <tissue evidence="2">Spear leaf of Hainan Tall coconut</tissue>
    </source>
</reference>
<dbReference type="InterPro" id="IPR010399">
    <property type="entry name" value="Tify_dom"/>
</dbReference>
<dbReference type="Pfam" id="PF06200">
    <property type="entry name" value="tify"/>
    <property type="match status" value="1"/>
</dbReference>
<dbReference type="Proteomes" id="UP000797356">
    <property type="component" value="Chromosome 2"/>
</dbReference>
<dbReference type="SMART" id="SM00979">
    <property type="entry name" value="TIFY"/>
    <property type="match status" value="1"/>
</dbReference>
<dbReference type="PROSITE" id="PS51320">
    <property type="entry name" value="TIFY"/>
    <property type="match status" value="1"/>
</dbReference>
<comment type="caution">
    <text evidence="2">The sequence shown here is derived from an EMBL/GenBank/DDBJ whole genome shotgun (WGS) entry which is preliminary data.</text>
</comment>
<evidence type="ECO:0000313" key="2">
    <source>
        <dbReference type="EMBL" id="KAG1331588.1"/>
    </source>
</evidence>
<organism evidence="2 3">
    <name type="scientific">Cocos nucifera</name>
    <name type="common">Coconut palm</name>
    <dbReference type="NCBI Taxonomy" id="13894"/>
    <lineage>
        <taxon>Eukaryota</taxon>
        <taxon>Viridiplantae</taxon>
        <taxon>Streptophyta</taxon>
        <taxon>Embryophyta</taxon>
        <taxon>Tracheophyta</taxon>
        <taxon>Spermatophyta</taxon>
        <taxon>Magnoliopsida</taxon>
        <taxon>Liliopsida</taxon>
        <taxon>Arecaceae</taxon>
        <taxon>Arecoideae</taxon>
        <taxon>Cocoseae</taxon>
        <taxon>Attaleinae</taxon>
        <taxon>Cocos</taxon>
    </lineage>
</organism>
<reference evidence="2" key="1">
    <citation type="journal article" date="2017" name="Gigascience">
        <title>The genome draft of coconut (Cocos nucifera).</title>
        <authorList>
            <person name="Xiao Y."/>
            <person name="Xu P."/>
            <person name="Fan H."/>
            <person name="Baudouin L."/>
            <person name="Xia W."/>
            <person name="Bocs S."/>
            <person name="Xu J."/>
            <person name="Li Q."/>
            <person name="Guo A."/>
            <person name="Zhou L."/>
            <person name="Li J."/>
            <person name="Wu Y."/>
            <person name="Ma Z."/>
            <person name="Armero A."/>
            <person name="Issali A.E."/>
            <person name="Liu N."/>
            <person name="Peng M."/>
            <person name="Yang Y."/>
        </authorList>
    </citation>
    <scope>NUCLEOTIDE SEQUENCE</scope>
    <source>
        <tissue evidence="2">Spear leaf of Hainan Tall coconut</tissue>
    </source>
</reference>